<accession>A0A9E8MVE6</accession>
<gene>
    <name evidence="6" type="ORF">N7U66_14795</name>
</gene>
<feature type="domain" description="Glycosyltransferase 2-like" evidence="5">
    <location>
        <begin position="42"/>
        <end position="216"/>
    </location>
</feature>
<dbReference type="SUPFAM" id="SSF53448">
    <property type="entry name" value="Nucleotide-diphospho-sugar transferases"/>
    <property type="match status" value="1"/>
</dbReference>
<keyword evidence="2 6" id="KW-0328">Glycosyltransferase</keyword>
<evidence type="ECO:0000256" key="1">
    <source>
        <dbReference type="ARBA" id="ARBA00006739"/>
    </source>
</evidence>
<feature type="transmembrane region" description="Helical" evidence="4">
    <location>
        <begin position="288"/>
        <end position="308"/>
    </location>
</feature>
<evidence type="ECO:0000256" key="3">
    <source>
        <dbReference type="ARBA" id="ARBA00022679"/>
    </source>
</evidence>
<keyword evidence="4" id="KW-1133">Transmembrane helix</keyword>
<dbReference type="Pfam" id="PF00535">
    <property type="entry name" value="Glycos_transf_2"/>
    <property type="match status" value="1"/>
</dbReference>
<dbReference type="InterPro" id="IPR001173">
    <property type="entry name" value="Glyco_trans_2-like"/>
</dbReference>
<reference evidence="6" key="1">
    <citation type="submission" date="2022-11" db="EMBL/GenBank/DDBJ databases">
        <title>Lacinutrix neustonica HL-RS19T sp. nov., isolated from the surface microlayer sample of brackish Lake Shihwa.</title>
        <authorList>
            <person name="Choi J.Y."/>
            <person name="Hwang C.Y."/>
        </authorList>
    </citation>
    <scope>NUCLEOTIDE SEQUENCE</scope>
    <source>
        <strain evidence="6">HL-RS19</strain>
    </source>
</reference>
<proteinExistence type="inferred from homology"/>
<evidence type="ECO:0000259" key="5">
    <source>
        <dbReference type="Pfam" id="PF00535"/>
    </source>
</evidence>
<evidence type="ECO:0000313" key="6">
    <source>
        <dbReference type="EMBL" id="WAC01332.1"/>
    </source>
</evidence>
<dbReference type="EC" id="2.4.-.-" evidence="6"/>
<dbReference type="RefSeq" id="WP_267675946.1">
    <property type="nucleotide sequence ID" value="NZ_CP113088.1"/>
</dbReference>
<feature type="transmembrane region" description="Helical" evidence="4">
    <location>
        <begin position="6"/>
        <end position="24"/>
    </location>
</feature>
<dbReference type="EMBL" id="CP113088">
    <property type="protein sequence ID" value="WAC01332.1"/>
    <property type="molecule type" value="Genomic_DNA"/>
</dbReference>
<protein>
    <submittedName>
        <fullName evidence="6">Glycosyltransferase</fullName>
        <ecNumber evidence="6">2.4.-.-</ecNumber>
    </submittedName>
</protein>
<evidence type="ECO:0000256" key="4">
    <source>
        <dbReference type="SAM" id="Phobius"/>
    </source>
</evidence>
<keyword evidence="4" id="KW-0812">Transmembrane</keyword>
<evidence type="ECO:0000313" key="7">
    <source>
        <dbReference type="Proteomes" id="UP001164705"/>
    </source>
</evidence>
<feature type="transmembrane region" description="Helical" evidence="4">
    <location>
        <begin position="345"/>
        <end position="364"/>
    </location>
</feature>
<keyword evidence="4" id="KW-0472">Membrane</keyword>
<dbReference type="PANTHER" id="PTHR43630:SF1">
    <property type="entry name" value="POLY-BETA-1,6-N-ACETYL-D-GLUCOSAMINE SYNTHASE"/>
    <property type="match status" value="1"/>
</dbReference>
<keyword evidence="7" id="KW-1185">Reference proteome</keyword>
<feature type="transmembrane region" description="Helical" evidence="4">
    <location>
        <begin position="314"/>
        <end position="333"/>
    </location>
</feature>
<keyword evidence="3 6" id="KW-0808">Transferase</keyword>
<dbReference type="InterPro" id="IPR029044">
    <property type="entry name" value="Nucleotide-diphossugar_trans"/>
</dbReference>
<evidence type="ECO:0000256" key="2">
    <source>
        <dbReference type="ARBA" id="ARBA00022676"/>
    </source>
</evidence>
<dbReference type="Gene3D" id="3.90.550.10">
    <property type="entry name" value="Spore Coat Polysaccharide Biosynthesis Protein SpsA, Chain A"/>
    <property type="match status" value="1"/>
</dbReference>
<dbReference type="GO" id="GO:0016757">
    <property type="term" value="F:glycosyltransferase activity"/>
    <property type="evidence" value="ECO:0007669"/>
    <property type="project" value="UniProtKB-KW"/>
</dbReference>
<dbReference type="PANTHER" id="PTHR43630">
    <property type="entry name" value="POLY-BETA-1,6-N-ACETYL-D-GLUCOSAMINE SYNTHASE"/>
    <property type="match status" value="1"/>
</dbReference>
<dbReference type="Proteomes" id="UP001164705">
    <property type="component" value="Chromosome"/>
</dbReference>
<sequence length="380" mass="43145">MLSLSIIIISFCYVILILSLTYGFNKVKAFKPKDNQQKTTFTVVIPFRNEAENLEVLINSMTSLHYDKAKYEVILVDDASEDDSVAIITQLLSKEPFNKLESSFSIVKNDRATNAPKKDAITSAVAIANHDWIVTTDADCILPKYWLATFDAYIQEHQPKMMVAPVTYHTTDSFLKRFQLLDFLSLMGATIGGFGIHHPFLCNGANLAYRKSLFQEVNGFLGNSNIASGDDIFLLEKALKTDKKSVHYIKAHTATVLTKAQPNWKSLVSQRKRWAAKTSNYHSAFGKLTGVLVLLMNATVIVSCILALCTALHWFVFLVVFFLKLVSDFLLLYKTSVFFNQTRYLRSFLAAAVIYPFFSVYIAFNSLFTSYNWKERRFKK</sequence>
<name>A0A9E8MVE6_9FLAO</name>
<comment type="similarity">
    <text evidence="1">Belongs to the glycosyltransferase 2 family.</text>
</comment>
<dbReference type="KEGG" id="lnu:N7U66_14795"/>
<organism evidence="6 7">
    <name type="scientific">Lacinutrix neustonica</name>
    <dbReference type="NCBI Taxonomy" id="2980107"/>
    <lineage>
        <taxon>Bacteria</taxon>
        <taxon>Pseudomonadati</taxon>
        <taxon>Bacteroidota</taxon>
        <taxon>Flavobacteriia</taxon>
        <taxon>Flavobacteriales</taxon>
        <taxon>Flavobacteriaceae</taxon>
        <taxon>Lacinutrix</taxon>
    </lineage>
</organism>
<dbReference type="AlphaFoldDB" id="A0A9E8MVE6"/>
<dbReference type="CDD" id="cd04192">
    <property type="entry name" value="GT_2_like_e"/>
    <property type="match status" value="1"/>
</dbReference>